<evidence type="ECO:0000256" key="11">
    <source>
        <dbReference type="ARBA" id="ARBA00022741"/>
    </source>
</evidence>
<dbReference type="PANTHER" id="PTHR11406">
    <property type="entry name" value="PHOSPHOGLYCERATE KINASE"/>
    <property type="match status" value="1"/>
</dbReference>
<keyword evidence="13 17" id="KW-0067">ATP-binding</keyword>
<proteinExistence type="inferred from homology"/>
<dbReference type="FunFam" id="3.40.50.1260:FF:000019">
    <property type="entry name" value="Phosphoglycerate kinase 1"/>
    <property type="match status" value="1"/>
</dbReference>
<comment type="subcellular location">
    <subcellularLocation>
        <location evidence="3">Cytoplasm</location>
    </subcellularLocation>
</comment>
<evidence type="ECO:0000313" key="21">
    <source>
        <dbReference type="Proteomes" id="UP000027730"/>
    </source>
</evidence>
<feature type="binding site" evidence="17">
    <location>
        <position position="313"/>
    </location>
    <ligand>
        <name>ATP</name>
        <dbReference type="ChEBI" id="CHEBI:30616"/>
    </ligand>
</feature>
<evidence type="ECO:0000256" key="15">
    <source>
        <dbReference type="ARBA" id="ARBA00023152"/>
    </source>
</evidence>
<dbReference type="PANTHER" id="PTHR11406:SF0">
    <property type="entry name" value="PHOSPHOGLYCERATE KINASE"/>
    <property type="match status" value="1"/>
</dbReference>
<feature type="binding site" evidence="17">
    <location>
        <position position="344"/>
    </location>
    <ligand>
        <name>ATP</name>
        <dbReference type="ChEBI" id="CHEBI:30616"/>
    </ligand>
</feature>
<dbReference type="AlphaFoldDB" id="A0A074WK80"/>
<dbReference type="STRING" id="1043004.A0A074WK80"/>
<dbReference type="CDD" id="cd00318">
    <property type="entry name" value="Phosphoglycerate_kinase"/>
    <property type="match status" value="1"/>
</dbReference>
<evidence type="ECO:0000313" key="20">
    <source>
        <dbReference type="EMBL" id="KEQ72019.1"/>
    </source>
</evidence>
<dbReference type="GO" id="GO:0046872">
    <property type="term" value="F:metal ion binding"/>
    <property type="evidence" value="ECO:0007669"/>
    <property type="project" value="UniProtKB-KW"/>
</dbReference>
<evidence type="ECO:0000256" key="7">
    <source>
        <dbReference type="ARBA" id="ARBA00013061"/>
    </source>
</evidence>
<feature type="binding site" evidence="16">
    <location>
        <position position="171"/>
    </location>
    <ligand>
        <name>(2R)-3-phosphoglycerate</name>
        <dbReference type="ChEBI" id="CHEBI:58272"/>
    </ligand>
</feature>
<keyword evidence="21" id="KW-1185">Reference proteome</keyword>
<dbReference type="GO" id="GO:0005829">
    <property type="term" value="C:cytosol"/>
    <property type="evidence" value="ECO:0007669"/>
    <property type="project" value="TreeGrafter"/>
</dbReference>
<dbReference type="GeneID" id="25415361"/>
<reference evidence="20 21" key="1">
    <citation type="journal article" date="2014" name="BMC Genomics">
        <title>Genome sequencing of four Aureobasidium pullulans varieties: biotechnological potential, stress tolerance, and description of new species.</title>
        <authorList>
            <person name="Gostin Ar C."/>
            <person name="Ohm R.A."/>
            <person name="Kogej T."/>
            <person name="Sonjak S."/>
            <person name="Turk M."/>
            <person name="Zajc J."/>
            <person name="Zalar P."/>
            <person name="Grube M."/>
            <person name="Sun H."/>
            <person name="Han J."/>
            <person name="Sharma A."/>
            <person name="Chiniquy J."/>
            <person name="Ngan C.Y."/>
            <person name="Lipzen A."/>
            <person name="Barry K."/>
            <person name="Grigoriev I.V."/>
            <person name="Gunde-Cimerman N."/>
        </authorList>
    </citation>
    <scope>NUCLEOTIDE SEQUENCE [LARGE SCALE GENOMIC DNA]</scope>
    <source>
        <strain evidence="20 21">CBS 147.97</strain>
    </source>
</reference>
<evidence type="ECO:0000256" key="13">
    <source>
        <dbReference type="ARBA" id="ARBA00022840"/>
    </source>
</evidence>
<evidence type="ECO:0000256" key="5">
    <source>
        <dbReference type="ARBA" id="ARBA00008982"/>
    </source>
</evidence>
<dbReference type="InterPro" id="IPR036043">
    <property type="entry name" value="Phosphoglycerate_kinase_sf"/>
</dbReference>
<dbReference type="EMBL" id="KL584712">
    <property type="protein sequence ID" value="KEQ72019.1"/>
    <property type="molecule type" value="Genomic_DNA"/>
</dbReference>
<feature type="binding site" evidence="17">
    <location>
        <begin position="373"/>
        <end position="376"/>
    </location>
    <ligand>
        <name>ATP</name>
        <dbReference type="ChEBI" id="CHEBI:30616"/>
    </ligand>
</feature>
<dbReference type="HOGENOM" id="CLU_025427_0_2_1"/>
<dbReference type="GO" id="GO:0005524">
    <property type="term" value="F:ATP binding"/>
    <property type="evidence" value="ECO:0007669"/>
    <property type="project" value="UniProtKB-KW"/>
</dbReference>
<evidence type="ECO:0000256" key="18">
    <source>
        <dbReference type="RuleBase" id="RU000532"/>
    </source>
</evidence>
<dbReference type="InterPro" id="IPR001576">
    <property type="entry name" value="Phosphoglycerate_kinase"/>
</dbReference>
<feature type="binding site" evidence="16">
    <location>
        <position position="123"/>
    </location>
    <ligand>
        <name>(2R)-3-phosphoglycerate</name>
        <dbReference type="ChEBI" id="CHEBI:58272"/>
    </ligand>
</feature>
<dbReference type="GO" id="GO:0043531">
    <property type="term" value="F:ADP binding"/>
    <property type="evidence" value="ECO:0007669"/>
    <property type="project" value="TreeGrafter"/>
</dbReference>
<keyword evidence="9 18" id="KW-0808">Transferase</keyword>
<dbReference type="PRINTS" id="PR00477">
    <property type="entry name" value="PHGLYCKINASE"/>
</dbReference>
<gene>
    <name evidence="20" type="ORF">M436DRAFT_73759</name>
</gene>
<dbReference type="PIRSF" id="PIRSF000724">
    <property type="entry name" value="Pgk"/>
    <property type="match status" value="1"/>
</dbReference>
<evidence type="ECO:0000256" key="1">
    <source>
        <dbReference type="ARBA" id="ARBA00000642"/>
    </source>
</evidence>
<dbReference type="OrthoDB" id="275353at2759"/>
<dbReference type="SUPFAM" id="SSF53748">
    <property type="entry name" value="Phosphoglycerate kinase"/>
    <property type="match status" value="1"/>
</dbReference>
<comment type="pathway">
    <text evidence="4">Carbohydrate degradation; glycolysis; pyruvate from D-glyceraldehyde 3-phosphate: step 2/5.</text>
</comment>
<evidence type="ECO:0000256" key="3">
    <source>
        <dbReference type="ARBA" id="ARBA00004496"/>
    </source>
</evidence>
<evidence type="ECO:0000256" key="4">
    <source>
        <dbReference type="ARBA" id="ARBA00004838"/>
    </source>
</evidence>
<evidence type="ECO:0000256" key="9">
    <source>
        <dbReference type="ARBA" id="ARBA00022679"/>
    </source>
</evidence>
<dbReference type="GO" id="GO:0006096">
    <property type="term" value="P:glycolytic process"/>
    <property type="evidence" value="ECO:0007669"/>
    <property type="project" value="UniProtKB-KW"/>
</dbReference>
<evidence type="ECO:0000256" key="8">
    <source>
        <dbReference type="ARBA" id="ARBA00016471"/>
    </source>
</evidence>
<evidence type="ECO:0000256" key="2">
    <source>
        <dbReference type="ARBA" id="ARBA00001946"/>
    </source>
</evidence>
<dbReference type="PROSITE" id="PS00111">
    <property type="entry name" value="PGLYCERATE_KINASE"/>
    <property type="match status" value="1"/>
</dbReference>
<dbReference type="FunFam" id="3.40.50.1260:FF:000031">
    <property type="entry name" value="Phosphoglycerate kinase 1"/>
    <property type="match status" value="1"/>
</dbReference>
<comment type="catalytic activity">
    <reaction evidence="1 18">
        <text>(2R)-3-phosphoglycerate + ATP = (2R)-3-phospho-glyceroyl phosphate + ADP</text>
        <dbReference type="Rhea" id="RHEA:14801"/>
        <dbReference type="ChEBI" id="CHEBI:30616"/>
        <dbReference type="ChEBI" id="CHEBI:57604"/>
        <dbReference type="ChEBI" id="CHEBI:58272"/>
        <dbReference type="ChEBI" id="CHEBI:456216"/>
        <dbReference type="EC" id="2.7.2.3"/>
    </reaction>
</comment>
<feature type="binding site" evidence="16">
    <location>
        <position position="40"/>
    </location>
    <ligand>
        <name>(2R)-3-phosphoglycerate</name>
        <dbReference type="ChEBI" id="CHEBI:58272"/>
    </ligand>
</feature>
<sequence length="417" mass="44679">MSLSNKLSISDVDLKGKRVLIRVDFNVPLDSNKNITNNQRIAGAVPTIKYAVDNGAKAVILMSHLGRPDGKVNEKYSLKPVVAELEKLVGKKVTFTNDCVGSEVEKTVNDTKDGGIILLENLRFHAEEEGSSKDSEGKKVKADKAKVEEFRKGLTALGDVYINDAFGTAHRAHSSMVGVDLPQKASGFLVKKELDYFAQALEEPKRPFLAILGGAKVSDKIQLIDNLLGKVDSLIVCGGMAFTFKKTLEDMKIGDSLFDEAGSKTVKDLVEKAKKNNVKIVLPVDFITADKFDKDANTGKATDKEGIPDGWMGLDCGEESIKLFKETIDEAKTILWNGPAGVFEFEKFARGTKATLDNAVAAAQSGKVVIIGGGDTATVAAKYGVEDKLSHVSTGGGASLELLEGKELPGVTALSSK</sequence>
<keyword evidence="11" id="KW-0547">Nucleotide-binding</keyword>
<evidence type="ECO:0000256" key="14">
    <source>
        <dbReference type="ARBA" id="ARBA00022842"/>
    </source>
</evidence>
<feature type="binding site" evidence="17">
    <location>
        <position position="220"/>
    </location>
    <ligand>
        <name>ATP</name>
        <dbReference type="ChEBI" id="CHEBI:30616"/>
    </ligand>
</feature>
<feature type="binding site" evidence="16">
    <location>
        <begin position="24"/>
        <end position="26"/>
    </location>
    <ligand>
        <name>substrate</name>
    </ligand>
</feature>
<evidence type="ECO:0000256" key="19">
    <source>
        <dbReference type="RuleBase" id="RU000696"/>
    </source>
</evidence>
<dbReference type="Proteomes" id="UP000027730">
    <property type="component" value="Unassembled WGS sequence"/>
</dbReference>
<dbReference type="EC" id="2.7.2.3" evidence="7 18"/>
<feature type="binding site" evidence="16">
    <location>
        <begin position="64"/>
        <end position="67"/>
    </location>
    <ligand>
        <name>substrate</name>
    </ligand>
</feature>
<protein>
    <recommendedName>
        <fullName evidence="8 18">Phosphoglycerate kinase</fullName>
        <ecNumber evidence="7 18">2.7.2.3</ecNumber>
    </recommendedName>
</protein>
<dbReference type="Pfam" id="PF00162">
    <property type="entry name" value="PGK"/>
    <property type="match status" value="1"/>
</dbReference>
<evidence type="ECO:0000256" key="17">
    <source>
        <dbReference type="PIRSR" id="PIRSR000724-2"/>
    </source>
</evidence>
<keyword evidence="14" id="KW-0460">Magnesium</keyword>
<evidence type="ECO:0000256" key="12">
    <source>
        <dbReference type="ARBA" id="ARBA00022777"/>
    </source>
</evidence>
<name>A0A074WK80_9PEZI</name>
<keyword evidence="10" id="KW-0479">Metal-binding</keyword>
<accession>A0A074WK80</accession>
<dbReference type="InterPro" id="IPR015824">
    <property type="entry name" value="Phosphoglycerate_kinase_N"/>
</dbReference>
<dbReference type="GO" id="GO:0004618">
    <property type="term" value="F:phosphoglycerate kinase activity"/>
    <property type="evidence" value="ECO:0007669"/>
    <property type="project" value="UniProtKB-EC"/>
</dbReference>
<comment type="similarity">
    <text evidence="5 18">Belongs to the phosphoglycerate kinase family.</text>
</comment>
<evidence type="ECO:0000256" key="6">
    <source>
        <dbReference type="ARBA" id="ARBA00011245"/>
    </source>
</evidence>
<keyword evidence="15" id="KW-0324">Glycolysis</keyword>
<dbReference type="Gene3D" id="3.40.50.1260">
    <property type="entry name" value="Phosphoglycerate kinase, N-terminal domain"/>
    <property type="match status" value="3"/>
</dbReference>
<keyword evidence="12 18" id="KW-0418">Kinase</keyword>
<comment type="cofactor">
    <cofactor evidence="2">
        <name>Mg(2+)</name>
        <dbReference type="ChEBI" id="CHEBI:18420"/>
    </cofactor>
</comment>
<evidence type="ECO:0000256" key="16">
    <source>
        <dbReference type="PIRSR" id="PIRSR000724-1"/>
    </source>
</evidence>
<evidence type="ECO:0000256" key="10">
    <source>
        <dbReference type="ARBA" id="ARBA00022723"/>
    </source>
</evidence>
<dbReference type="GO" id="GO:0006094">
    <property type="term" value="P:gluconeogenesis"/>
    <property type="evidence" value="ECO:0007669"/>
    <property type="project" value="TreeGrafter"/>
</dbReference>
<organism evidence="20 21">
    <name type="scientific">Aureobasidium namibiae CBS 147.97</name>
    <dbReference type="NCBI Taxonomy" id="1043004"/>
    <lineage>
        <taxon>Eukaryota</taxon>
        <taxon>Fungi</taxon>
        <taxon>Dikarya</taxon>
        <taxon>Ascomycota</taxon>
        <taxon>Pezizomycotina</taxon>
        <taxon>Dothideomycetes</taxon>
        <taxon>Dothideomycetidae</taxon>
        <taxon>Dothideales</taxon>
        <taxon>Saccotheciaceae</taxon>
        <taxon>Aureobasidium</taxon>
    </lineage>
</organism>
<dbReference type="InterPro" id="IPR015911">
    <property type="entry name" value="Phosphoglycerate_kinase_CS"/>
</dbReference>
<dbReference type="HAMAP" id="MF_00145">
    <property type="entry name" value="Phosphoglyc_kinase"/>
    <property type="match status" value="1"/>
</dbReference>
<dbReference type="RefSeq" id="XP_013426393.1">
    <property type="nucleotide sequence ID" value="XM_013570939.1"/>
</dbReference>
<comment type="subunit">
    <text evidence="6 19">Monomer.</text>
</comment>